<evidence type="ECO:0000256" key="3">
    <source>
        <dbReference type="ARBA" id="ARBA00022722"/>
    </source>
</evidence>
<feature type="domain" description="DHHA1" evidence="7">
    <location>
        <begin position="346"/>
        <end position="440"/>
    </location>
</feature>
<protein>
    <recommendedName>
        <fullName evidence="2">Single-stranded-DNA-specific exonuclease RecJ</fullName>
    </recommendedName>
</protein>
<dbReference type="InterPro" id="IPR018779">
    <property type="entry name" value="RecJ_C"/>
</dbReference>
<feature type="domain" description="Single-stranded-DNA-specific exonuclease RecJ C-terminal" evidence="8">
    <location>
        <begin position="568"/>
        <end position="767"/>
    </location>
</feature>
<dbReference type="Gene3D" id="3.10.310.30">
    <property type="match status" value="1"/>
</dbReference>
<evidence type="ECO:0000259" key="9">
    <source>
        <dbReference type="Pfam" id="PF17768"/>
    </source>
</evidence>
<dbReference type="SUPFAM" id="SSF64182">
    <property type="entry name" value="DHH phosphoesterases"/>
    <property type="match status" value="1"/>
</dbReference>
<evidence type="ECO:0000259" key="8">
    <source>
        <dbReference type="Pfam" id="PF10141"/>
    </source>
</evidence>
<keyword evidence="11" id="KW-1185">Reference proteome</keyword>
<keyword evidence="3" id="KW-0540">Nuclease</keyword>
<proteinExistence type="inferred from homology"/>
<dbReference type="Proteomes" id="UP000198734">
    <property type="component" value="Unassembled WGS sequence"/>
</dbReference>
<name>A0A1I5YWQ0_9BACI</name>
<organism evidence="10 11">
    <name type="scientific">Psychrobacillus psychrotolerans</name>
    <dbReference type="NCBI Taxonomy" id="126156"/>
    <lineage>
        <taxon>Bacteria</taxon>
        <taxon>Bacillati</taxon>
        <taxon>Bacillota</taxon>
        <taxon>Bacilli</taxon>
        <taxon>Bacillales</taxon>
        <taxon>Bacillaceae</taxon>
        <taxon>Psychrobacillus</taxon>
    </lineage>
</organism>
<dbReference type="EMBL" id="FOXU01000003">
    <property type="protein sequence ID" value="SFQ48632.1"/>
    <property type="molecule type" value="Genomic_DNA"/>
</dbReference>
<dbReference type="AlphaFoldDB" id="A0A1I5YWQ0"/>
<dbReference type="STRING" id="126156.SAMN05421670_2306"/>
<accession>A0A1I5YWQ0</accession>
<evidence type="ECO:0000256" key="4">
    <source>
        <dbReference type="ARBA" id="ARBA00022801"/>
    </source>
</evidence>
<dbReference type="InterPro" id="IPR003156">
    <property type="entry name" value="DHHA1_dom"/>
</dbReference>
<dbReference type="InterPro" id="IPR001667">
    <property type="entry name" value="DDH_dom"/>
</dbReference>
<dbReference type="InterPro" id="IPR041122">
    <property type="entry name" value="RecJ_OB"/>
</dbReference>
<dbReference type="RefSeq" id="WP_093537033.1">
    <property type="nucleotide sequence ID" value="NZ_FOXU01000003.1"/>
</dbReference>
<dbReference type="InterPro" id="IPR004610">
    <property type="entry name" value="RecJ"/>
</dbReference>
<dbReference type="InterPro" id="IPR038763">
    <property type="entry name" value="DHH_sf"/>
</dbReference>
<dbReference type="GO" id="GO:0008409">
    <property type="term" value="F:5'-3' exonuclease activity"/>
    <property type="evidence" value="ECO:0007669"/>
    <property type="project" value="InterPro"/>
</dbReference>
<feature type="domain" description="RecJ OB" evidence="9">
    <location>
        <begin position="455"/>
        <end position="561"/>
    </location>
</feature>
<reference evidence="11" key="1">
    <citation type="submission" date="2016-10" db="EMBL/GenBank/DDBJ databases">
        <authorList>
            <person name="Varghese N."/>
            <person name="Submissions S."/>
        </authorList>
    </citation>
    <scope>NUCLEOTIDE SEQUENCE [LARGE SCALE GENOMIC DNA]</scope>
    <source>
        <strain evidence="11">DSM 11706</strain>
    </source>
</reference>
<evidence type="ECO:0000313" key="10">
    <source>
        <dbReference type="EMBL" id="SFQ48632.1"/>
    </source>
</evidence>
<feature type="domain" description="DDH" evidence="6">
    <location>
        <begin position="82"/>
        <end position="226"/>
    </location>
</feature>
<dbReference type="Pfam" id="PF01368">
    <property type="entry name" value="DHH"/>
    <property type="match status" value="1"/>
</dbReference>
<comment type="similarity">
    <text evidence="1">Belongs to the RecJ family.</text>
</comment>
<dbReference type="GO" id="GO:0003676">
    <property type="term" value="F:nucleic acid binding"/>
    <property type="evidence" value="ECO:0007669"/>
    <property type="project" value="InterPro"/>
</dbReference>
<evidence type="ECO:0000256" key="2">
    <source>
        <dbReference type="ARBA" id="ARBA00019841"/>
    </source>
</evidence>
<dbReference type="GO" id="GO:0006310">
    <property type="term" value="P:DNA recombination"/>
    <property type="evidence" value="ECO:0007669"/>
    <property type="project" value="InterPro"/>
</dbReference>
<evidence type="ECO:0000256" key="5">
    <source>
        <dbReference type="ARBA" id="ARBA00022839"/>
    </source>
</evidence>
<dbReference type="Pfam" id="PF02272">
    <property type="entry name" value="DHHA1"/>
    <property type="match status" value="1"/>
</dbReference>
<dbReference type="NCBIfam" id="TIGR00644">
    <property type="entry name" value="recJ"/>
    <property type="match status" value="1"/>
</dbReference>
<evidence type="ECO:0000313" key="11">
    <source>
        <dbReference type="Proteomes" id="UP000198734"/>
    </source>
</evidence>
<gene>
    <name evidence="10" type="ORF">SAMN05421670_2306</name>
</gene>
<keyword evidence="4" id="KW-0378">Hydrolase</keyword>
<sequence>MIESQKIWQVSRPNIEVVEMLEKELSIPSVCAKVLASRGFENIEDAKSFLQVSENQLHNPFLFPGMEALVARVHQSVESEERIMVYGDYDADGITSTTIMVKALESLGADVIYKIPNRFIDGYGPSERLFQEAYDEGVKLIITVDNGISGIQPIEFAKGLGMDVIVTDHHEPGEILPIADIIIHPSLKETTYPFPHLAGVGVAFKVAHALLGEIPKEFYYLVAIGTIADLVSLTGENRYLVQQGLKQMQHTDSVAIEALANVSGVDLRSIDEETVGFMFGPRINAVGRLGEAAPGVDMFLTENPNHALAMANMLNEKNKERQTIVKQITDEAMEQLELFPPLDGASVIVVGKIGWNPGVLGIVASKLVEKYYRPAIVLGFDEDKKIAKGSARSIEGFHMYKELAKNQDIVSHFGGHPMAAGMTLPLENVEEFRLRLNEQAKVSLSEDELIPTISIDVPLEMDEISTESIESLKKLAPFGMGFAKPVYCIENVEVSTVRKIGSAQNHLKMELKQGAILLDAIGFGKGQLADEIAPTTKLSFIGDLQINEWNGRKKAQLMIQDIKTDEWQLFDIRGIRQVTRWQPLIPLEDTVYVAFNEDTIKHFSTIIDHRLYLMSEILEQPVQAKYVVLLDLPEEEESLVKLIQSHSWKRIYAHFFTNESSYFEGLPTRDQFKWYFSFLTKRKTFALKQHIHELSKHTGWSQNTFNFMSRVFFELSFVRIDNGMMVLNESPVKKDLSEAPSYKQREKQMDLEQKLLYAPYVELKQWFEERIAVQTVPEEEQVWI</sequence>
<evidence type="ECO:0000259" key="6">
    <source>
        <dbReference type="Pfam" id="PF01368"/>
    </source>
</evidence>
<evidence type="ECO:0000256" key="1">
    <source>
        <dbReference type="ARBA" id="ARBA00005915"/>
    </source>
</evidence>
<keyword evidence="5 10" id="KW-0269">Exonuclease</keyword>
<dbReference type="OrthoDB" id="9809852at2"/>
<dbReference type="GO" id="GO:0006281">
    <property type="term" value="P:DNA repair"/>
    <property type="evidence" value="ECO:0007669"/>
    <property type="project" value="InterPro"/>
</dbReference>
<dbReference type="PANTHER" id="PTHR30255">
    <property type="entry name" value="SINGLE-STRANDED-DNA-SPECIFIC EXONUCLEASE RECJ"/>
    <property type="match status" value="1"/>
</dbReference>
<dbReference type="Pfam" id="PF10141">
    <property type="entry name" value="ssDNA-exonuc_C"/>
    <property type="match status" value="1"/>
</dbReference>
<dbReference type="InterPro" id="IPR051673">
    <property type="entry name" value="SSDNA_exonuclease_RecJ"/>
</dbReference>
<evidence type="ECO:0000259" key="7">
    <source>
        <dbReference type="Pfam" id="PF02272"/>
    </source>
</evidence>
<dbReference type="Pfam" id="PF17768">
    <property type="entry name" value="RecJ_OB"/>
    <property type="match status" value="1"/>
</dbReference>
<dbReference type="PANTHER" id="PTHR30255:SF2">
    <property type="entry name" value="SINGLE-STRANDED-DNA-SPECIFIC EXONUCLEASE RECJ"/>
    <property type="match status" value="1"/>
</dbReference>
<dbReference type="Gene3D" id="3.90.1640.30">
    <property type="match status" value="1"/>
</dbReference>